<protein>
    <submittedName>
        <fullName evidence="2">Acyl-CoA thioesterase</fullName>
        <ecNumber evidence="2">3.1.2.-</ecNumber>
    </submittedName>
</protein>
<gene>
    <name evidence="2" type="ORF">ACFS2C_07090</name>
</gene>
<accession>A0ABW5W9J9</accession>
<evidence type="ECO:0000313" key="3">
    <source>
        <dbReference type="Proteomes" id="UP001597478"/>
    </source>
</evidence>
<feature type="domain" description="Thioesterase" evidence="1">
    <location>
        <begin position="20"/>
        <end position="102"/>
    </location>
</feature>
<comment type="caution">
    <text evidence="2">The sequence shown here is derived from an EMBL/GenBank/DDBJ whole genome shotgun (WGS) entry which is preliminary data.</text>
</comment>
<dbReference type="CDD" id="cd00586">
    <property type="entry name" value="4HBT"/>
    <property type="match status" value="1"/>
</dbReference>
<dbReference type="SUPFAM" id="SSF54637">
    <property type="entry name" value="Thioesterase/thiol ester dehydrase-isomerase"/>
    <property type="match status" value="1"/>
</dbReference>
<dbReference type="InterPro" id="IPR029069">
    <property type="entry name" value="HotDog_dom_sf"/>
</dbReference>
<proteinExistence type="predicted"/>
<dbReference type="Proteomes" id="UP001597478">
    <property type="component" value="Unassembled WGS sequence"/>
</dbReference>
<dbReference type="RefSeq" id="WP_377386318.1">
    <property type="nucleotide sequence ID" value="NZ_JBHSAN010000006.1"/>
</dbReference>
<dbReference type="InterPro" id="IPR006683">
    <property type="entry name" value="Thioestr_dom"/>
</dbReference>
<evidence type="ECO:0000313" key="2">
    <source>
        <dbReference type="EMBL" id="MFD2799150.1"/>
    </source>
</evidence>
<sequence length="140" mass="15863">MEPRDRLTFQLSYGDCDAVGIAYFAIYYRWMERVYTSWLFSHGLRSGELHDDLGILTVGISSGATYHRPAKVFDELTCQVVLDRIGTSSYTVGYEFTRDGDLVTRGHMAYACRQPDFSKAPVPEKLAAILRTLPAPRFRA</sequence>
<dbReference type="GO" id="GO:0016787">
    <property type="term" value="F:hydrolase activity"/>
    <property type="evidence" value="ECO:0007669"/>
    <property type="project" value="UniProtKB-KW"/>
</dbReference>
<dbReference type="EMBL" id="JBHUOF010000007">
    <property type="protein sequence ID" value="MFD2799150.1"/>
    <property type="molecule type" value="Genomic_DNA"/>
</dbReference>
<dbReference type="EC" id="3.1.2.-" evidence="2"/>
<organism evidence="2 3">
    <name type="scientific">Prauserella oleivorans</name>
    <dbReference type="NCBI Taxonomy" id="1478153"/>
    <lineage>
        <taxon>Bacteria</taxon>
        <taxon>Bacillati</taxon>
        <taxon>Actinomycetota</taxon>
        <taxon>Actinomycetes</taxon>
        <taxon>Pseudonocardiales</taxon>
        <taxon>Pseudonocardiaceae</taxon>
        <taxon>Prauserella</taxon>
    </lineage>
</organism>
<keyword evidence="2" id="KW-0378">Hydrolase</keyword>
<evidence type="ECO:0000259" key="1">
    <source>
        <dbReference type="Pfam" id="PF03061"/>
    </source>
</evidence>
<dbReference type="Gene3D" id="3.10.129.10">
    <property type="entry name" value="Hotdog Thioesterase"/>
    <property type="match status" value="1"/>
</dbReference>
<reference evidence="3" key="1">
    <citation type="journal article" date="2019" name="Int. J. Syst. Evol. Microbiol.">
        <title>The Global Catalogue of Microorganisms (GCM) 10K type strain sequencing project: providing services to taxonomists for standard genome sequencing and annotation.</title>
        <authorList>
            <consortium name="The Broad Institute Genomics Platform"/>
            <consortium name="The Broad Institute Genome Sequencing Center for Infectious Disease"/>
            <person name="Wu L."/>
            <person name="Ma J."/>
        </authorList>
    </citation>
    <scope>NUCLEOTIDE SEQUENCE [LARGE SCALE GENOMIC DNA]</scope>
    <source>
        <strain evidence="3">IBRC-M 10906</strain>
    </source>
</reference>
<name>A0ABW5W9J9_9PSEU</name>
<dbReference type="Pfam" id="PF03061">
    <property type="entry name" value="4HBT"/>
    <property type="match status" value="1"/>
</dbReference>
<keyword evidence="3" id="KW-1185">Reference proteome</keyword>